<evidence type="ECO:0000256" key="4">
    <source>
        <dbReference type="ARBA" id="ARBA00022692"/>
    </source>
</evidence>
<dbReference type="RefSeq" id="WP_157568315.1">
    <property type="nucleotide sequence ID" value="NZ_WPIK01000013.1"/>
</dbReference>
<dbReference type="PROSITE" id="PS52016">
    <property type="entry name" value="TONB_DEPENDENT_REC_3"/>
    <property type="match status" value="1"/>
</dbReference>
<dbReference type="InterPro" id="IPR037066">
    <property type="entry name" value="Plug_dom_sf"/>
</dbReference>
<accession>A0A7K1T0E2</accession>
<dbReference type="NCBIfam" id="TIGR04057">
    <property type="entry name" value="SusC_RagA_signa"/>
    <property type="match status" value="1"/>
</dbReference>
<dbReference type="InterPro" id="IPR023997">
    <property type="entry name" value="TonB-dep_OMP_SusC/RagA_CS"/>
</dbReference>
<dbReference type="Pfam" id="PF07715">
    <property type="entry name" value="Plug"/>
    <property type="match status" value="1"/>
</dbReference>
<dbReference type="NCBIfam" id="TIGR04056">
    <property type="entry name" value="OMP_RagA_SusC"/>
    <property type="match status" value="1"/>
</dbReference>
<gene>
    <name evidence="10" type="ORF">GO621_14570</name>
</gene>
<keyword evidence="8" id="KW-0732">Signal</keyword>
<feature type="chain" id="PRO_5029621533" evidence="8">
    <location>
        <begin position="23"/>
        <end position="1065"/>
    </location>
</feature>
<keyword evidence="6 7" id="KW-0998">Cell outer membrane</keyword>
<evidence type="ECO:0000256" key="7">
    <source>
        <dbReference type="PROSITE-ProRule" id="PRU01360"/>
    </source>
</evidence>
<dbReference type="Pfam" id="PF13715">
    <property type="entry name" value="CarbopepD_reg_2"/>
    <property type="match status" value="1"/>
</dbReference>
<dbReference type="InterPro" id="IPR008969">
    <property type="entry name" value="CarboxyPept-like_regulatory"/>
</dbReference>
<evidence type="ECO:0000256" key="6">
    <source>
        <dbReference type="ARBA" id="ARBA00023237"/>
    </source>
</evidence>
<dbReference type="Gene3D" id="2.40.170.20">
    <property type="entry name" value="TonB-dependent receptor, beta-barrel domain"/>
    <property type="match status" value="1"/>
</dbReference>
<keyword evidence="2 7" id="KW-0813">Transport</keyword>
<comment type="subcellular location">
    <subcellularLocation>
        <location evidence="1 7">Cell outer membrane</location>
        <topology evidence="1 7">Multi-pass membrane protein</topology>
    </subcellularLocation>
</comment>
<dbReference type="GO" id="GO:0009279">
    <property type="term" value="C:cell outer membrane"/>
    <property type="evidence" value="ECO:0007669"/>
    <property type="project" value="UniProtKB-SubCell"/>
</dbReference>
<feature type="signal peptide" evidence="8">
    <location>
        <begin position="1"/>
        <end position="22"/>
    </location>
</feature>
<dbReference type="Gene3D" id="2.60.40.1120">
    <property type="entry name" value="Carboxypeptidase-like, regulatory domain"/>
    <property type="match status" value="1"/>
</dbReference>
<dbReference type="SUPFAM" id="SSF49464">
    <property type="entry name" value="Carboxypeptidase regulatory domain-like"/>
    <property type="match status" value="1"/>
</dbReference>
<comment type="similarity">
    <text evidence="7">Belongs to the TonB-dependent receptor family.</text>
</comment>
<sequence length="1065" mass="114324">MRKILRAVMLFAIMVHSTTSLFAQSRTVTGTVYDDKGVSLPGASVTVKGTKTSTGTDVNGRYSISVPAGSTTLVISFIGMQTQEIVIGTRATVNVTLKTTATSLQEVNVVSIGYGTQRRQDINGAISSVTAAQIADIPQPSVDQMLQGKAAGVTVTNNSGAPGSNASVHIRGITAFGSSEPLYVIDGVERGGSAPTAQLGRPGGGQDETGVSALATLNPDDIESIDILKDASATSIYGSRGANGVVIITTKHGRAGAPTVTYDGFVGLQQQGHFLKMMNLQQYAALENGIAAALNNPNAQRAEFADPSALGPGTNWQKALFRSALEQSHNIAVSGANNGTDYYISGGYFNQKGTIIGSDYNRYSFNANVNSQAKSWLKIGLSLKGSRSDQNAVISNNTGVVYNALLAAPDQAVYNADGSYAGPQEDINGNRLGGTNPIQQALNGTNNTVRNNVNGNIYGETKFFKDLTLRSELGGDFNFNDAHVFSPSYSYGATGSINPIKNTLATANRLVSNTTYWTWKETLNYNHIWGKHSLNLLAGHEVWESNYDNLPLSGSGFTAGNTVQTLNVANTVGATIGEQKGTTTMESYLARLIYTFNNKYSITANIRSDRSSNFAQGHQIGYFPGVAISWRLSEEPFLASIKSVADNIKIRAGYGAVGNSNVNQGAYLASLRSTATAFGTGFLINNVSNPNLTWQHQLQKDAGLDFTLFNRVDGSFDYYQKTSSKFLFLQPLPYFLLGGPNEYGDNPAGINPPYVNAGQIVNNGFDIGITSRNIEGKNFKWSTNVTFSHYNNKVTSLNGAPPIVGQFNSSYISFSPTKTIVGYPVGEFVGYKVQGVVKTTDQLKYLASHPQNVNGTAQQVTNDPAIAGSIWLGDLQYQDVNHDGKVDANDQTMLGSPNPNFTYGVTNTFTYKDFDLSIFIYGSQGGKILNLLEYQTAGLASLYQNQLASSANYWTPTNSDSNIPRPRAGIDNPNLVMSDRFLESASFLRLQNVRLGYNLPNRFAKAVDLKGLKLYVSGQNIFVITPYKGLDPEVGSLNQNPTLTNIDAGRYPSPRIITVGVNASF</sequence>
<evidence type="ECO:0000256" key="1">
    <source>
        <dbReference type="ARBA" id="ARBA00004571"/>
    </source>
</evidence>
<evidence type="ECO:0000256" key="8">
    <source>
        <dbReference type="SAM" id="SignalP"/>
    </source>
</evidence>
<evidence type="ECO:0000313" key="10">
    <source>
        <dbReference type="EMBL" id="MVN22750.1"/>
    </source>
</evidence>
<comment type="caution">
    <text evidence="10">The sequence shown here is derived from an EMBL/GenBank/DDBJ whole genome shotgun (WGS) entry which is preliminary data.</text>
</comment>
<keyword evidence="11" id="KW-1185">Reference proteome</keyword>
<dbReference type="InterPro" id="IPR012910">
    <property type="entry name" value="Plug_dom"/>
</dbReference>
<protein>
    <submittedName>
        <fullName evidence="10">SusC/RagA family TonB-linked outer membrane protein</fullName>
    </submittedName>
</protein>
<dbReference type="Proteomes" id="UP000462014">
    <property type="component" value="Unassembled WGS sequence"/>
</dbReference>
<dbReference type="EMBL" id="WPIK01000013">
    <property type="protein sequence ID" value="MVN22750.1"/>
    <property type="molecule type" value="Genomic_DNA"/>
</dbReference>
<organism evidence="10 11">
    <name type="scientific">Mucilaginibacter arboris</name>
    <dbReference type="NCBI Taxonomy" id="2682090"/>
    <lineage>
        <taxon>Bacteria</taxon>
        <taxon>Pseudomonadati</taxon>
        <taxon>Bacteroidota</taxon>
        <taxon>Sphingobacteriia</taxon>
        <taxon>Sphingobacteriales</taxon>
        <taxon>Sphingobacteriaceae</taxon>
        <taxon>Mucilaginibacter</taxon>
    </lineage>
</organism>
<evidence type="ECO:0000259" key="9">
    <source>
        <dbReference type="Pfam" id="PF07715"/>
    </source>
</evidence>
<reference evidence="10 11" key="1">
    <citation type="submission" date="2019-12" db="EMBL/GenBank/DDBJ databases">
        <title>Mucilaginibacter sp. HMF7410 genome sequencing and assembly.</title>
        <authorList>
            <person name="Kang H."/>
            <person name="Cha I."/>
            <person name="Kim H."/>
            <person name="Joh K."/>
        </authorList>
    </citation>
    <scope>NUCLEOTIDE SEQUENCE [LARGE SCALE GENOMIC DNA]</scope>
    <source>
        <strain evidence="10 11">HMF7410</strain>
    </source>
</reference>
<dbReference type="Gene3D" id="2.170.130.10">
    <property type="entry name" value="TonB-dependent receptor, plug domain"/>
    <property type="match status" value="1"/>
</dbReference>
<dbReference type="InterPro" id="IPR036942">
    <property type="entry name" value="Beta-barrel_TonB_sf"/>
</dbReference>
<evidence type="ECO:0000256" key="2">
    <source>
        <dbReference type="ARBA" id="ARBA00022448"/>
    </source>
</evidence>
<keyword evidence="3 7" id="KW-1134">Transmembrane beta strand</keyword>
<name>A0A7K1T0E2_9SPHI</name>
<dbReference type="InterPro" id="IPR039426">
    <property type="entry name" value="TonB-dep_rcpt-like"/>
</dbReference>
<evidence type="ECO:0000313" key="11">
    <source>
        <dbReference type="Proteomes" id="UP000462014"/>
    </source>
</evidence>
<feature type="domain" description="TonB-dependent receptor plug" evidence="9">
    <location>
        <begin position="119"/>
        <end position="245"/>
    </location>
</feature>
<keyword evidence="4 7" id="KW-0812">Transmembrane</keyword>
<dbReference type="InterPro" id="IPR023996">
    <property type="entry name" value="TonB-dep_OMP_SusC/RagA"/>
</dbReference>
<keyword evidence="5 7" id="KW-0472">Membrane</keyword>
<dbReference type="SUPFAM" id="SSF56935">
    <property type="entry name" value="Porins"/>
    <property type="match status" value="1"/>
</dbReference>
<evidence type="ECO:0000256" key="5">
    <source>
        <dbReference type="ARBA" id="ARBA00023136"/>
    </source>
</evidence>
<proteinExistence type="inferred from homology"/>
<dbReference type="AlphaFoldDB" id="A0A7K1T0E2"/>
<evidence type="ECO:0000256" key="3">
    <source>
        <dbReference type="ARBA" id="ARBA00022452"/>
    </source>
</evidence>